<dbReference type="EMBL" id="BMIP01000017">
    <property type="protein sequence ID" value="GGD84530.1"/>
    <property type="molecule type" value="Genomic_DNA"/>
</dbReference>
<evidence type="ECO:0000313" key="6">
    <source>
        <dbReference type="Proteomes" id="UP000612349"/>
    </source>
</evidence>
<dbReference type="PANTHER" id="PTHR22893:SF91">
    <property type="entry name" value="NADPH DEHYDROGENASE 2-RELATED"/>
    <property type="match status" value="1"/>
</dbReference>
<organism evidence="5 6">
    <name type="scientific">Croceicoccus mobilis</name>
    <dbReference type="NCBI Taxonomy" id="1703339"/>
    <lineage>
        <taxon>Bacteria</taxon>
        <taxon>Pseudomonadati</taxon>
        <taxon>Pseudomonadota</taxon>
        <taxon>Alphaproteobacteria</taxon>
        <taxon>Sphingomonadales</taxon>
        <taxon>Erythrobacteraceae</taxon>
        <taxon>Croceicoccus</taxon>
    </lineage>
</organism>
<keyword evidence="6" id="KW-1185">Reference proteome</keyword>
<evidence type="ECO:0000256" key="2">
    <source>
        <dbReference type="ARBA" id="ARBA00005979"/>
    </source>
</evidence>
<keyword evidence="3" id="KW-0560">Oxidoreductase</keyword>
<name>A0A917DZR2_9SPHN</name>
<evidence type="ECO:0000256" key="1">
    <source>
        <dbReference type="ARBA" id="ARBA00001917"/>
    </source>
</evidence>
<dbReference type="InterPro" id="IPR013785">
    <property type="entry name" value="Aldolase_TIM"/>
</dbReference>
<dbReference type="Gene3D" id="3.20.20.70">
    <property type="entry name" value="Aldolase class I"/>
    <property type="match status" value="1"/>
</dbReference>
<dbReference type="Proteomes" id="UP000612349">
    <property type="component" value="Unassembled WGS sequence"/>
</dbReference>
<comment type="cofactor">
    <cofactor evidence="1">
        <name>FMN</name>
        <dbReference type="ChEBI" id="CHEBI:58210"/>
    </cofactor>
</comment>
<gene>
    <name evidence="5" type="ORF">GCM10010990_38290</name>
</gene>
<proteinExistence type="inferred from homology"/>
<dbReference type="GO" id="GO:0005829">
    <property type="term" value="C:cytosol"/>
    <property type="evidence" value="ECO:0007669"/>
    <property type="project" value="UniProtKB-ARBA"/>
</dbReference>
<dbReference type="FunFam" id="3.20.20.70:FF:000059">
    <property type="entry name" value="N-ethylmaleimide reductase, FMN-linked"/>
    <property type="match status" value="1"/>
</dbReference>
<dbReference type="InterPro" id="IPR045247">
    <property type="entry name" value="Oye-like"/>
</dbReference>
<dbReference type="SUPFAM" id="SSF51395">
    <property type="entry name" value="FMN-linked oxidoreductases"/>
    <property type="match status" value="1"/>
</dbReference>
<dbReference type="Pfam" id="PF00724">
    <property type="entry name" value="Oxidored_FMN"/>
    <property type="match status" value="1"/>
</dbReference>
<dbReference type="PANTHER" id="PTHR22893">
    <property type="entry name" value="NADH OXIDOREDUCTASE-RELATED"/>
    <property type="match status" value="1"/>
</dbReference>
<evidence type="ECO:0000313" key="5">
    <source>
        <dbReference type="EMBL" id="GGD84530.1"/>
    </source>
</evidence>
<dbReference type="RefSeq" id="WP_066770563.1">
    <property type="nucleotide sequence ID" value="NZ_BMIP01000017.1"/>
</dbReference>
<dbReference type="GO" id="GO:0016628">
    <property type="term" value="F:oxidoreductase activity, acting on the CH-CH group of donors, NAD or NADP as acceptor"/>
    <property type="evidence" value="ECO:0007669"/>
    <property type="project" value="UniProtKB-ARBA"/>
</dbReference>
<evidence type="ECO:0000259" key="4">
    <source>
        <dbReference type="Pfam" id="PF00724"/>
    </source>
</evidence>
<sequence>MTDISPLFEPVRIGAQEIRNRIVMAPLTRSRATEANVPTAMMADYYAQRADAGLIISEATAVDPLGMGWYRVPGIWSDEMIAGWRGVIEAVHAKGGRMFLQLWHMGRLVLPDYIGGQLPMAPSPIAAEGETFAPRPEGDDGLFLPMKPYVIPREMNQSDIDSVVTAFGRGAANAVKAGFDGVEVHGANGYIIDQFLQSKTNRRTDAYGGSVENRTRFLREVLDAVSEQIAPDRIGLRISPTSERKGMGDEDPTALARAIGALCRDYGLAYIHLIEPIASGFMERPDKPVLNDLAAAFGGTVIQNGSFDAETAAMAIAGGQAAAISFGRPYIANPDLVSRFREGAPLAQPDFDYAYVGDRKGYTDYPTASD</sequence>
<comment type="caution">
    <text evidence="5">The sequence shown here is derived from an EMBL/GenBank/DDBJ whole genome shotgun (WGS) entry which is preliminary data.</text>
</comment>
<reference evidence="5" key="1">
    <citation type="journal article" date="2014" name="Int. J. Syst. Evol. Microbiol.">
        <title>Complete genome sequence of Corynebacterium casei LMG S-19264T (=DSM 44701T), isolated from a smear-ripened cheese.</title>
        <authorList>
            <consortium name="US DOE Joint Genome Institute (JGI-PGF)"/>
            <person name="Walter F."/>
            <person name="Albersmeier A."/>
            <person name="Kalinowski J."/>
            <person name="Ruckert C."/>
        </authorList>
    </citation>
    <scope>NUCLEOTIDE SEQUENCE</scope>
    <source>
        <strain evidence="5">CGMCC 1.15360</strain>
    </source>
</reference>
<feature type="domain" description="NADH:flavin oxidoreductase/NADH oxidase N-terminal" evidence="4">
    <location>
        <begin position="7"/>
        <end position="345"/>
    </location>
</feature>
<dbReference type="GO" id="GO:0010181">
    <property type="term" value="F:FMN binding"/>
    <property type="evidence" value="ECO:0007669"/>
    <property type="project" value="InterPro"/>
</dbReference>
<comment type="similarity">
    <text evidence="2">Belongs to the NADH:flavin oxidoreductase/NADH oxidase family.</text>
</comment>
<accession>A0A917DZR2</accession>
<protein>
    <submittedName>
        <fullName evidence="5">Alkene reductase</fullName>
    </submittedName>
</protein>
<dbReference type="AlphaFoldDB" id="A0A917DZR2"/>
<dbReference type="CDD" id="cd02933">
    <property type="entry name" value="OYE_like_FMN"/>
    <property type="match status" value="1"/>
</dbReference>
<reference evidence="5" key="2">
    <citation type="submission" date="2020-09" db="EMBL/GenBank/DDBJ databases">
        <authorList>
            <person name="Sun Q."/>
            <person name="Zhou Y."/>
        </authorList>
    </citation>
    <scope>NUCLEOTIDE SEQUENCE</scope>
    <source>
        <strain evidence="5">CGMCC 1.15360</strain>
    </source>
</reference>
<dbReference type="InterPro" id="IPR001155">
    <property type="entry name" value="OxRdtase_FMN_N"/>
</dbReference>
<evidence type="ECO:0000256" key="3">
    <source>
        <dbReference type="ARBA" id="ARBA00023002"/>
    </source>
</evidence>